<dbReference type="Pfam" id="PF07648">
    <property type="entry name" value="Kazal_2"/>
    <property type="match status" value="1"/>
</dbReference>
<evidence type="ECO:0000256" key="2">
    <source>
        <dbReference type="ARBA" id="ARBA00022525"/>
    </source>
</evidence>
<keyword evidence="7" id="KW-1185">Reference proteome</keyword>
<dbReference type="SUPFAM" id="SSF100895">
    <property type="entry name" value="Kazal-type serine protease inhibitors"/>
    <property type="match status" value="3"/>
</dbReference>
<protein>
    <recommendedName>
        <fullName evidence="5">Kazal-like domain-containing protein</fullName>
    </recommendedName>
</protein>
<reference evidence="6 7" key="1">
    <citation type="journal article" date="2024" name="bioRxiv">
        <title>A reference genome for Trichogramma kaykai: A tiny desert-dwelling parasitoid wasp with competing sex-ratio distorters.</title>
        <authorList>
            <person name="Culotta J."/>
            <person name="Lindsey A.R."/>
        </authorList>
    </citation>
    <scope>NUCLEOTIDE SEQUENCE [LARGE SCALE GENOMIC DNA]</scope>
    <source>
        <strain evidence="6 7">KSX58</strain>
    </source>
</reference>
<dbReference type="PANTHER" id="PTHR21179">
    <property type="entry name" value="SERINE-TYPE ENDOPEPTIDASE INHIBITOR"/>
    <property type="match status" value="1"/>
</dbReference>
<comment type="caution">
    <text evidence="6">The sequence shown here is derived from an EMBL/GenBank/DDBJ whole genome shotgun (WGS) entry which is preliminary data.</text>
</comment>
<dbReference type="InterPro" id="IPR002350">
    <property type="entry name" value="Kazal_dom"/>
</dbReference>
<gene>
    <name evidence="6" type="ORF">TKK_013387</name>
</gene>
<dbReference type="AlphaFoldDB" id="A0ABD2WHM4"/>
<organism evidence="6 7">
    <name type="scientific">Trichogramma kaykai</name>
    <dbReference type="NCBI Taxonomy" id="54128"/>
    <lineage>
        <taxon>Eukaryota</taxon>
        <taxon>Metazoa</taxon>
        <taxon>Ecdysozoa</taxon>
        <taxon>Arthropoda</taxon>
        <taxon>Hexapoda</taxon>
        <taxon>Insecta</taxon>
        <taxon>Pterygota</taxon>
        <taxon>Neoptera</taxon>
        <taxon>Endopterygota</taxon>
        <taxon>Hymenoptera</taxon>
        <taxon>Apocrita</taxon>
        <taxon>Proctotrupomorpha</taxon>
        <taxon>Chalcidoidea</taxon>
        <taxon>Trichogrammatidae</taxon>
        <taxon>Trichogramma</taxon>
    </lineage>
</organism>
<dbReference type="CDD" id="cd00104">
    <property type="entry name" value="KAZAL_FS"/>
    <property type="match status" value="3"/>
</dbReference>
<feature type="domain" description="Kazal-like" evidence="5">
    <location>
        <begin position="139"/>
        <end position="193"/>
    </location>
</feature>
<dbReference type="InterPro" id="IPR036058">
    <property type="entry name" value="Kazal_dom_sf"/>
</dbReference>
<feature type="signal peptide" evidence="4">
    <location>
        <begin position="1"/>
        <end position="21"/>
    </location>
</feature>
<keyword evidence="3" id="KW-1015">Disulfide bond</keyword>
<dbReference type="Pfam" id="PF00050">
    <property type="entry name" value="Kazal_1"/>
    <property type="match status" value="2"/>
</dbReference>
<evidence type="ECO:0000256" key="3">
    <source>
        <dbReference type="ARBA" id="ARBA00023157"/>
    </source>
</evidence>
<dbReference type="InterPro" id="IPR039932">
    <property type="entry name" value="Spink4-like"/>
</dbReference>
<evidence type="ECO:0000256" key="1">
    <source>
        <dbReference type="ARBA" id="ARBA00004613"/>
    </source>
</evidence>
<dbReference type="Proteomes" id="UP001627154">
    <property type="component" value="Unassembled WGS sequence"/>
</dbReference>
<feature type="domain" description="Kazal-like" evidence="5">
    <location>
        <begin position="24"/>
        <end position="78"/>
    </location>
</feature>
<dbReference type="Gene3D" id="3.30.60.30">
    <property type="match status" value="3"/>
</dbReference>
<evidence type="ECO:0000313" key="6">
    <source>
        <dbReference type="EMBL" id="KAL3392066.1"/>
    </source>
</evidence>
<proteinExistence type="predicted"/>
<keyword evidence="4" id="KW-0732">Signal</keyword>
<feature type="domain" description="Kazal-like" evidence="5">
    <location>
        <begin position="79"/>
        <end position="132"/>
    </location>
</feature>
<dbReference type="PANTHER" id="PTHR21179:SF0">
    <property type="entry name" value="SERINE PROTEASE INHIBITOR KAZAL-TYPE 4"/>
    <property type="match status" value="1"/>
</dbReference>
<dbReference type="SMART" id="SM00280">
    <property type="entry name" value="KAZAL"/>
    <property type="match status" value="3"/>
</dbReference>
<dbReference type="PROSITE" id="PS51465">
    <property type="entry name" value="KAZAL_2"/>
    <property type="match status" value="3"/>
</dbReference>
<feature type="chain" id="PRO_5044817356" description="Kazal-like domain-containing protein" evidence="4">
    <location>
        <begin position="22"/>
        <end position="196"/>
    </location>
</feature>
<comment type="subcellular location">
    <subcellularLocation>
        <location evidence="1">Secreted</location>
    </subcellularLocation>
</comment>
<evidence type="ECO:0000313" key="7">
    <source>
        <dbReference type="Proteomes" id="UP001627154"/>
    </source>
</evidence>
<sequence length="196" mass="21667">MFKCLLLIVVLSTIASINVEANLSSGSKSCPCVIQLTTYRPLCASNGKSYVNDMALECDKNCNNNDDIIKVHDGHCEEDPRSKICKCARPFIYSPVCGSDGQTYPNSWALNCDKKCYNKNDLEIAHDGHCEKNSSPKPKPGSKICLCNDHPYIKDPVCGSNGKTYPNASALGCDKKCNNEKDLRPIHRGHCNEKHR</sequence>
<dbReference type="GO" id="GO:0005576">
    <property type="term" value="C:extracellular region"/>
    <property type="evidence" value="ECO:0007669"/>
    <property type="project" value="UniProtKB-SubCell"/>
</dbReference>
<dbReference type="EMBL" id="JBJJXI010000107">
    <property type="protein sequence ID" value="KAL3392066.1"/>
    <property type="molecule type" value="Genomic_DNA"/>
</dbReference>
<accession>A0ABD2WHM4</accession>
<keyword evidence="2" id="KW-0964">Secreted</keyword>
<evidence type="ECO:0000256" key="4">
    <source>
        <dbReference type="SAM" id="SignalP"/>
    </source>
</evidence>
<name>A0ABD2WHM4_9HYME</name>
<evidence type="ECO:0000259" key="5">
    <source>
        <dbReference type="PROSITE" id="PS51465"/>
    </source>
</evidence>